<dbReference type="AlphaFoldDB" id="A0A8B8BEV8"/>
<feature type="chain" id="PRO_5034843252" evidence="2">
    <location>
        <begin position="19"/>
        <end position="421"/>
    </location>
</feature>
<keyword evidence="2" id="KW-0732">Signal</keyword>
<proteinExistence type="predicted"/>
<reference evidence="4" key="1">
    <citation type="submission" date="2025-08" db="UniProtKB">
        <authorList>
            <consortium name="RefSeq"/>
        </authorList>
    </citation>
    <scope>IDENTIFICATION</scope>
    <source>
        <tissue evidence="4">Whole sample</tissue>
    </source>
</reference>
<dbReference type="GeneID" id="111109811"/>
<organism evidence="3 4">
    <name type="scientific">Crassostrea virginica</name>
    <name type="common">Eastern oyster</name>
    <dbReference type="NCBI Taxonomy" id="6565"/>
    <lineage>
        <taxon>Eukaryota</taxon>
        <taxon>Metazoa</taxon>
        <taxon>Spiralia</taxon>
        <taxon>Lophotrochozoa</taxon>
        <taxon>Mollusca</taxon>
        <taxon>Bivalvia</taxon>
        <taxon>Autobranchia</taxon>
        <taxon>Pteriomorphia</taxon>
        <taxon>Ostreida</taxon>
        <taxon>Ostreoidea</taxon>
        <taxon>Ostreidae</taxon>
        <taxon>Crassostrea</taxon>
    </lineage>
</organism>
<evidence type="ECO:0000313" key="4">
    <source>
        <dbReference type="RefSeq" id="XP_022301758.1"/>
    </source>
</evidence>
<name>A0A8B8BEV8_CRAVI</name>
<evidence type="ECO:0000313" key="3">
    <source>
        <dbReference type="Proteomes" id="UP000694844"/>
    </source>
</evidence>
<protein>
    <submittedName>
        <fullName evidence="4">Uncharacterized protein LOC111109811</fullName>
    </submittedName>
</protein>
<dbReference type="OrthoDB" id="10507277at2759"/>
<feature type="compositionally biased region" description="Basic and acidic residues" evidence="1">
    <location>
        <begin position="317"/>
        <end position="338"/>
    </location>
</feature>
<gene>
    <name evidence="4" type="primary">LOC111109811</name>
</gene>
<feature type="compositionally biased region" description="Polar residues" evidence="1">
    <location>
        <begin position="249"/>
        <end position="264"/>
    </location>
</feature>
<accession>A0A8B8BEV8</accession>
<feature type="signal peptide" evidence="2">
    <location>
        <begin position="1"/>
        <end position="18"/>
    </location>
</feature>
<dbReference type="KEGG" id="cvn:111109811"/>
<keyword evidence="3" id="KW-1185">Reference proteome</keyword>
<feature type="region of interest" description="Disordered" evidence="1">
    <location>
        <begin position="310"/>
        <end position="395"/>
    </location>
</feature>
<sequence>MATGPLLVLILSIAASAASPVKRNGGVQGIGAFPVSRDQIEEAFRILPKSTIREFVKQLNANIKDAVAMAEKMRKIKEPIREDMSPDPALMKESGFLMEDASEMSDVFHVLPPLKEEDMHFLQTCIARAQETDFDQFPDKRSLMNEVLRQVFSCAAIGINLLESETNLDHLTDEQLTVDEVVNMFEKVQQMSIEFLHLGGFLFKFTKRVGNDFGNVSNNDLVHGKGQNENQVTNDYRPISEQVTYDSRPISEQVTKTPTVSAQQREMEDEDKKLNDAVQELKRLFDSGKLKGIKNKIKGKIPDKIVSLVSGKKKSEKAKDSNEGKERPAENKTEEKGTTKKTGKLTSLKNKLKSLFDRKSLENVNDNDGGNAGKDKTNRNPNGGNAGEGRLDDGELDKRQLLELLDIFAKRREVLKRENII</sequence>
<dbReference type="RefSeq" id="XP_022301758.1">
    <property type="nucleotide sequence ID" value="XM_022446050.1"/>
</dbReference>
<dbReference type="Proteomes" id="UP000694844">
    <property type="component" value="Chromosome 8"/>
</dbReference>
<feature type="region of interest" description="Disordered" evidence="1">
    <location>
        <begin position="249"/>
        <end position="273"/>
    </location>
</feature>
<evidence type="ECO:0000256" key="1">
    <source>
        <dbReference type="SAM" id="MobiDB-lite"/>
    </source>
</evidence>
<evidence type="ECO:0000256" key="2">
    <source>
        <dbReference type="SAM" id="SignalP"/>
    </source>
</evidence>